<feature type="domain" description="Hydantoinase A/oxoprolinase" evidence="1">
    <location>
        <begin position="207"/>
        <end position="494"/>
    </location>
</feature>
<dbReference type="InterPro" id="IPR002821">
    <property type="entry name" value="Hydantoinase_A"/>
</dbReference>
<dbReference type="EMBL" id="CP008947">
    <property type="protein sequence ID" value="AII07609.1"/>
    <property type="molecule type" value="Genomic_DNA"/>
</dbReference>
<feature type="domain" description="Acetophenone carboxylase-like C-terminal" evidence="3">
    <location>
        <begin position="509"/>
        <end position="677"/>
    </location>
</feature>
<dbReference type="SUPFAM" id="SSF53067">
    <property type="entry name" value="Actin-like ATPase domain"/>
    <property type="match status" value="1"/>
</dbReference>
<dbReference type="InterPro" id="IPR043129">
    <property type="entry name" value="ATPase_NBD"/>
</dbReference>
<evidence type="ECO:0000259" key="2">
    <source>
        <dbReference type="Pfam" id="PF05378"/>
    </source>
</evidence>
<evidence type="ECO:0000259" key="3">
    <source>
        <dbReference type="Pfam" id="PF19278"/>
    </source>
</evidence>
<dbReference type="Pfam" id="PF01968">
    <property type="entry name" value="Hydantoinase_A"/>
    <property type="match status" value="1"/>
</dbReference>
<proteinExistence type="predicted"/>
<dbReference type="AlphaFoldDB" id="A0A076EWA0"/>
<name>A0A076EWA0_RHOOP</name>
<dbReference type="Pfam" id="PF05378">
    <property type="entry name" value="Hydant_A_N"/>
    <property type="match status" value="1"/>
</dbReference>
<reference evidence="4 5" key="1">
    <citation type="submission" date="2014-07" db="EMBL/GenBank/DDBJ databases">
        <title>Genome Sequence of Rhodococcus opacus Strain R7, a Biodegrader of Mono- and Polycyclic Aromatic Hydrocarbons.</title>
        <authorList>
            <person name="Di Gennaro P."/>
            <person name="Zampolli J."/>
            <person name="Presti I."/>
            <person name="Cappelletti M."/>
            <person name="D'Ursi P."/>
            <person name="Orro A."/>
            <person name="Mezzelani A."/>
            <person name="Milanesi L."/>
        </authorList>
    </citation>
    <scope>NUCLEOTIDE SEQUENCE [LARGE SCALE GENOMIC DNA]</scope>
    <source>
        <strain evidence="4 5">R7</strain>
    </source>
</reference>
<dbReference type="Pfam" id="PF19278">
    <property type="entry name" value="Hydant_A_C"/>
    <property type="match status" value="1"/>
</dbReference>
<dbReference type="InterPro" id="IPR049517">
    <property type="entry name" value="ACX-like_C"/>
</dbReference>
<protein>
    <submittedName>
        <fullName evidence="4">Hydantoinase</fullName>
    </submittedName>
</protein>
<evidence type="ECO:0000313" key="4">
    <source>
        <dbReference type="EMBL" id="AII07609.1"/>
    </source>
</evidence>
<dbReference type="PANTHER" id="PTHR11365:SF23">
    <property type="entry name" value="HYPOTHETICAL 5-OXOPROLINASE (EUROFUNG)-RELATED"/>
    <property type="match status" value="1"/>
</dbReference>
<dbReference type="GO" id="GO:0005829">
    <property type="term" value="C:cytosol"/>
    <property type="evidence" value="ECO:0007669"/>
    <property type="project" value="TreeGrafter"/>
</dbReference>
<dbReference type="GO" id="GO:0017168">
    <property type="term" value="F:5-oxoprolinase (ATP-hydrolyzing) activity"/>
    <property type="evidence" value="ECO:0007669"/>
    <property type="project" value="TreeGrafter"/>
</dbReference>
<dbReference type="Proteomes" id="UP000028488">
    <property type="component" value="Chromosome"/>
</dbReference>
<gene>
    <name evidence="4" type="ORF">EP51_24335</name>
</gene>
<dbReference type="InterPro" id="IPR045079">
    <property type="entry name" value="Oxoprolinase-like"/>
</dbReference>
<dbReference type="GO" id="GO:0006749">
    <property type="term" value="P:glutathione metabolic process"/>
    <property type="evidence" value="ECO:0007669"/>
    <property type="project" value="TreeGrafter"/>
</dbReference>
<dbReference type="InterPro" id="IPR008040">
    <property type="entry name" value="Hydant_A_N"/>
</dbReference>
<feature type="domain" description="Hydantoinase/oxoprolinase N-terminal" evidence="2">
    <location>
        <begin position="12"/>
        <end position="186"/>
    </location>
</feature>
<sequence>MTVITPPERNLRVAVDVGGTFTDVCIFDSRASTTRVAKVPSTPHDPMEAVVEGVRSAGIDLADVALFSHGTTVATNALITRNFPQAALVTTRGFRDVLEIRDGTKDELWDAYSDVGTPYIRRRDRYEVTERIDYAGEIITPLDEAGAREVARLLRRKQIQTVAICFLNSYVNSAHELRMREILEEELPGVSVSTSSEILPEIFEYDRASTTVANAVLAPLVSGYVNRLEEQLRADGYDGDLLLLHSGGGSMTPAMVERYPVRLAASGIAAGAIAVADIANRCGYPNAIGLDMGGTSTDISLVYDGEIRTTKQWQVEYGFPISFPSIEVLTIGAGGGSLAWIDEAGSLRNGPTSAGADPGPACYGWGGVEPTNTDANLALGRLGSSLIGGGLNLDVDAAEKAIRRVIADRLELDTDTAASNIIQVANANMADAVRLLSIRRGYDPRDFVLVVCGGAGALHGAALAKELNIPTVVVPPHPGITSAQGCLLVDIRHDLSAMFQGLVADIDTAALEREFVRLEREGLERLEHEGVPADRMVLDRSISMRYSGQWRSLTVSAGTGAGFLTEAVERFHEEHERDYSFRRDDTPVEIYQIGLRAIGTTPKPQFPQASVPSTEMPAATGHRSVYFDELGRRVAAPVYNRDDLRFGTEIEGPAIISQLDSTTVVPPGTTAVIDEWDNIRINILQETK</sequence>
<accession>A0A076EWA0</accession>
<organism evidence="4 5">
    <name type="scientific">Rhodococcus opacus</name>
    <name type="common">Nocardia opaca</name>
    <dbReference type="NCBI Taxonomy" id="37919"/>
    <lineage>
        <taxon>Bacteria</taxon>
        <taxon>Bacillati</taxon>
        <taxon>Actinomycetota</taxon>
        <taxon>Actinomycetes</taxon>
        <taxon>Mycobacteriales</taxon>
        <taxon>Nocardiaceae</taxon>
        <taxon>Rhodococcus</taxon>
    </lineage>
</organism>
<dbReference type="PANTHER" id="PTHR11365">
    <property type="entry name" value="5-OXOPROLINASE RELATED"/>
    <property type="match status" value="1"/>
</dbReference>
<dbReference type="eggNOG" id="COG0145">
    <property type="taxonomic scope" value="Bacteria"/>
</dbReference>
<evidence type="ECO:0000313" key="5">
    <source>
        <dbReference type="Proteomes" id="UP000028488"/>
    </source>
</evidence>
<evidence type="ECO:0000259" key="1">
    <source>
        <dbReference type="Pfam" id="PF01968"/>
    </source>
</evidence>